<reference evidence="2" key="1">
    <citation type="submission" date="2018-05" db="EMBL/GenBank/DDBJ databases">
        <authorList>
            <person name="Lanie J.A."/>
            <person name="Ng W.-L."/>
            <person name="Kazmierczak K.M."/>
            <person name="Andrzejewski T.M."/>
            <person name="Davidsen T.M."/>
            <person name="Wayne K.J."/>
            <person name="Tettelin H."/>
            <person name="Glass J.I."/>
            <person name="Rusch D."/>
            <person name="Podicherti R."/>
            <person name="Tsui H.-C.T."/>
            <person name="Winkler M.E."/>
        </authorList>
    </citation>
    <scope>NUCLEOTIDE SEQUENCE</scope>
</reference>
<dbReference type="AlphaFoldDB" id="A0A382TPL1"/>
<gene>
    <name evidence="2" type="ORF">METZ01_LOCUS376559</name>
</gene>
<feature type="region of interest" description="Disordered" evidence="1">
    <location>
        <begin position="1"/>
        <end position="38"/>
    </location>
</feature>
<name>A0A382TPL1_9ZZZZ</name>
<accession>A0A382TPL1</accession>
<sequence length="300" mass="32992">TPVVVGDTPRVMTPLGEPVPAGDQMGSALDDTPPPPPDDGWEVVEVVLDDFSKLSTDAKVSQIRETLYQQGLDDSDESFFGIETESSIQHFEPEQVAAMEKTAKGRAVLSKRTRDNYTILTLEKTHGKALKDAERDAIYEADHVVLTHISEVMQEEYQAVRGLDERIERDRTPLVVLHQAGAGTGRLDPIARDDALNTGDGDVRAGIVDAPYSWARIYIPNEVREEVKAQGIESILSLLDDTDLKAIVENLGDIDPATRKPWTQVGMINRIRMTVYSIHTGWAQSAGDHHADGLAFQLAV</sequence>
<protein>
    <submittedName>
        <fullName evidence="2">Uncharacterized protein</fullName>
    </submittedName>
</protein>
<evidence type="ECO:0000256" key="1">
    <source>
        <dbReference type="SAM" id="MobiDB-lite"/>
    </source>
</evidence>
<dbReference type="EMBL" id="UINC01138015">
    <property type="protein sequence ID" value="SVD23705.1"/>
    <property type="molecule type" value="Genomic_DNA"/>
</dbReference>
<organism evidence="2">
    <name type="scientific">marine metagenome</name>
    <dbReference type="NCBI Taxonomy" id="408172"/>
    <lineage>
        <taxon>unclassified sequences</taxon>
        <taxon>metagenomes</taxon>
        <taxon>ecological metagenomes</taxon>
    </lineage>
</organism>
<proteinExistence type="predicted"/>
<evidence type="ECO:0000313" key="2">
    <source>
        <dbReference type="EMBL" id="SVD23705.1"/>
    </source>
</evidence>
<feature type="non-terminal residue" evidence="2">
    <location>
        <position position="1"/>
    </location>
</feature>
<feature type="non-terminal residue" evidence="2">
    <location>
        <position position="300"/>
    </location>
</feature>